<accession>A0A1A9FTT4</accession>
<gene>
    <name evidence="2" type="ORF">CEV34_3127</name>
    <name evidence="1" type="ORF">EHE22_22780</name>
</gene>
<reference evidence="2 3" key="1">
    <citation type="submission" date="2017-07" db="EMBL/GenBank/DDBJ databases">
        <title>Phylogenetic study on the rhizospheric bacterium Ochrobactrum sp. A44.</title>
        <authorList>
            <person name="Krzyzanowska D.M."/>
            <person name="Ossowicki A."/>
            <person name="Rajewska M."/>
            <person name="Maciag T."/>
            <person name="Kaczynski Z."/>
            <person name="Czerwicka M."/>
            <person name="Jafra S."/>
        </authorList>
    </citation>
    <scope>NUCLEOTIDE SEQUENCE [LARGE SCALE GENOMIC DNA]</scope>
    <source>
        <strain evidence="2 3">CCUG 30717</strain>
    </source>
</reference>
<organism evidence="1 4">
    <name type="scientific">Brucella pseudogrignonensis</name>
    <dbReference type="NCBI Taxonomy" id="419475"/>
    <lineage>
        <taxon>Bacteria</taxon>
        <taxon>Pseudomonadati</taxon>
        <taxon>Pseudomonadota</taxon>
        <taxon>Alphaproteobacteria</taxon>
        <taxon>Hyphomicrobiales</taxon>
        <taxon>Brucellaceae</taxon>
        <taxon>Brucella/Ochrobactrum group</taxon>
        <taxon>Brucella</taxon>
    </lineage>
</organism>
<dbReference type="KEGG" id="ops:A8A54_20935"/>
<dbReference type="OrthoDB" id="8420549at2"/>
<evidence type="ECO:0000313" key="3">
    <source>
        <dbReference type="Proteomes" id="UP000216188"/>
    </source>
</evidence>
<dbReference type="Proteomes" id="UP000216188">
    <property type="component" value="Unassembled WGS sequence"/>
</dbReference>
<evidence type="ECO:0000313" key="1">
    <source>
        <dbReference type="EMBL" id="NNV23227.1"/>
    </source>
</evidence>
<dbReference type="EMBL" id="PKQI01000004">
    <property type="protein sequence ID" value="NNV23227.1"/>
    <property type="molecule type" value="Genomic_DNA"/>
</dbReference>
<dbReference type="Proteomes" id="UP000526233">
    <property type="component" value="Unassembled WGS sequence"/>
</dbReference>
<proteinExistence type="predicted"/>
<keyword evidence="3" id="KW-1185">Reference proteome</keyword>
<evidence type="ECO:0000313" key="4">
    <source>
        <dbReference type="Proteomes" id="UP000526233"/>
    </source>
</evidence>
<reference evidence="1 4" key="2">
    <citation type="submission" date="2018-11" db="EMBL/GenBank/DDBJ databases">
        <title>Genome sequencing and analysis.</title>
        <authorList>
            <person name="Huang Y.-T."/>
        </authorList>
    </citation>
    <scope>NUCLEOTIDE SEQUENCE [LARGE SCALE GENOMIC DNA]</scope>
    <source>
        <strain evidence="1 4">SHIN</strain>
    </source>
</reference>
<dbReference type="AlphaFoldDB" id="A0A1A9FTT4"/>
<dbReference type="RefSeq" id="WP_007881589.1">
    <property type="nucleotide sequence ID" value="NZ_JBHEEM010000024.1"/>
</dbReference>
<sequence>MPSQLESRWHNAIFATVTTHEIMSKPLPDETPNSRLRQLGMMNLLYSLQKAEMVLTITNVTEVTGMTRKAAQEAIDPLVTRGLLKESWGKTSLGRGKARQYEIAPEIFEKLQGVYGA</sequence>
<name>A0A1A9FTT4_9HYPH</name>
<comment type="caution">
    <text evidence="1">The sequence shown here is derived from an EMBL/GenBank/DDBJ whole genome shotgun (WGS) entry which is preliminary data.</text>
</comment>
<dbReference type="EMBL" id="NNRM01000035">
    <property type="protein sequence ID" value="OYR24183.1"/>
    <property type="molecule type" value="Genomic_DNA"/>
</dbReference>
<evidence type="ECO:0000313" key="2">
    <source>
        <dbReference type="EMBL" id="OYR24183.1"/>
    </source>
</evidence>
<protein>
    <submittedName>
        <fullName evidence="1">MarR family transcriptional regulator</fullName>
    </submittedName>
    <submittedName>
        <fullName evidence="2">Putative transcriptional regulator protein</fullName>
    </submittedName>
</protein>